<name>A0A9W8XQZ6_9PLEO</name>
<dbReference type="InterPro" id="IPR029058">
    <property type="entry name" value="AB_hydrolase_fold"/>
</dbReference>
<dbReference type="EMBL" id="JAPEUX010000003">
    <property type="protein sequence ID" value="KAJ4355971.1"/>
    <property type="molecule type" value="Genomic_DNA"/>
</dbReference>
<reference evidence="2" key="1">
    <citation type="submission" date="2022-10" db="EMBL/GenBank/DDBJ databases">
        <title>Tapping the CABI collections for fungal endophytes: first genome assemblies for Collariella, Neodidymelliopsis, Ascochyta clinopodiicola, Didymella pomorum, Didymosphaeria variabile, Neocosmospora piperis and Neocucurbitaria cava.</title>
        <authorList>
            <person name="Hill R."/>
        </authorList>
    </citation>
    <scope>NUCLEOTIDE SEQUENCE</scope>
    <source>
        <strain evidence="2">IMI 356815</strain>
    </source>
</reference>
<dbReference type="InterPro" id="IPR002925">
    <property type="entry name" value="Dienelactn_hydro"/>
</dbReference>
<dbReference type="RefSeq" id="XP_056073097.1">
    <property type="nucleotide sequence ID" value="XM_056212789.1"/>
</dbReference>
<dbReference type="AlphaFoldDB" id="A0A9W8XQZ6"/>
<accession>A0A9W8XQZ6</accession>
<proteinExistence type="predicted"/>
<evidence type="ECO:0000259" key="1">
    <source>
        <dbReference type="Pfam" id="PF01738"/>
    </source>
</evidence>
<evidence type="ECO:0000313" key="3">
    <source>
        <dbReference type="Proteomes" id="UP001140513"/>
    </source>
</evidence>
<protein>
    <recommendedName>
        <fullName evidence="1">Dienelactone hydrolase domain-containing protein</fullName>
    </recommendedName>
</protein>
<sequence>MSTESTQSQACCNTPAVVSKGYKEKGEYIDVQGMKTYATGPKDAKRGILIIYDIFGFFPQTIQGADILAHTDKERPYQVFIPDFFDGKPADISWYPPDNDEKGAKLGEFFKTAAAPPKTLERIPKIIDELKKNKGVESWAIVGFCWGGKIVNLSSFEGTPFKVAAAAHPAMVAGDDAKGVVIPYAMLPSGDEDKGDVEKWQQNIKTPNIVEWFPDQVHGWMAARGDLEQEKVKKEYERGYKLVLDFFHKHMASDAKL</sequence>
<gene>
    <name evidence="2" type="ORF">N0V89_003996</name>
</gene>
<dbReference type="Proteomes" id="UP001140513">
    <property type="component" value="Unassembled WGS sequence"/>
</dbReference>
<comment type="caution">
    <text evidence="2">The sequence shown here is derived from an EMBL/GenBank/DDBJ whole genome shotgun (WGS) entry which is preliminary data.</text>
</comment>
<dbReference type="OrthoDB" id="2147163at2759"/>
<dbReference type="PANTHER" id="PTHR47668:SF1">
    <property type="entry name" value="DIENELACTONE HYDROLASE DOMAIN-CONTAINING PROTEIN-RELATED"/>
    <property type="match status" value="1"/>
</dbReference>
<dbReference type="GO" id="GO:0016787">
    <property type="term" value="F:hydrolase activity"/>
    <property type="evidence" value="ECO:0007669"/>
    <property type="project" value="InterPro"/>
</dbReference>
<feature type="domain" description="Dienelactone hydrolase" evidence="1">
    <location>
        <begin position="34"/>
        <end position="250"/>
    </location>
</feature>
<dbReference type="PANTHER" id="PTHR47668">
    <property type="entry name" value="DIENELACTONE HYDROLASE FAMILY PROTEIN (AFU_ORTHOLOGUE AFUA_6G01940)"/>
    <property type="match status" value="1"/>
</dbReference>
<dbReference type="GeneID" id="80907526"/>
<dbReference type="Pfam" id="PF01738">
    <property type="entry name" value="DLH"/>
    <property type="match status" value="1"/>
</dbReference>
<organism evidence="2 3">
    <name type="scientific">Didymosphaeria variabile</name>
    <dbReference type="NCBI Taxonomy" id="1932322"/>
    <lineage>
        <taxon>Eukaryota</taxon>
        <taxon>Fungi</taxon>
        <taxon>Dikarya</taxon>
        <taxon>Ascomycota</taxon>
        <taxon>Pezizomycotina</taxon>
        <taxon>Dothideomycetes</taxon>
        <taxon>Pleosporomycetidae</taxon>
        <taxon>Pleosporales</taxon>
        <taxon>Massarineae</taxon>
        <taxon>Didymosphaeriaceae</taxon>
        <taxon>Didymosphaeria</taxon>
    </lineage>
</organism>
<dbReference type="Gene3D" id="3.40.50.1820">
    <property type="entry name" value="alpha/beta hydrolase"/>
    <property type="match status" value="1"/>
</dbReference>
<dbReference type="SUPFAM" id="SSF53474">
    <property type="entry name" value="alpha/beta-Hydrolases"/>
    <property type="match status" value="1"/>
</dbReference>
<evidence type="ECO:0000313" key="2">
    <source>
        <dbReference type="EMBL" id="KAJ4355971.1"/>
    </source>
</evidence>
<keyword evidence="3" id="KW-1185">Reference proteome</keyword>